<gene>
    <name evidence="1" type="ORF">SDC9_212414</name>
</gene>
<dbReference type="AlphaFoldDB" id="A0A645JLU8"/>
<evidence type="ECO:0000313" key="1">
    <source>
        <dbReference type="EMBL" id="MPN64638.1"/>
    </source>
</evidence>
<accession>A0A645JLU8</accession>
<proteinExistence type="predicted"/>
<organism evidence="1">
    <name type="scientific">bioreactor metagenome</name>
    <dbReference type="NCBI Taxonomy" id="1076179"/>
    <lineage>
        <taxon>unclassified sequences</taxon>
        <taxon>metagenomes</taxon>
        <taxon>ecological metagenomes</taxon>
    </lineage>
</organism>
<dbReference type="EMBL" id="VSSQ01145793">
    <property type="protein sequence ID" value="MPN64638.1"/>
    <property type="molecule type" value="Genomic_DNA"/>
</dbReference>
<sequence length="106" mass="12153">MPNGDSKNWIRFQITLESFFFRFGHWPSEIHLYPSFIAELEEKFSAADFGKIRSKIRLTPDAGNPFLALDDMGNRHDYRLSGSVAPVDIRGSAHTWLGVGEPEYYD</sequence>
<reference evidence="1" key="1">
    <citation type="submission" date="2019-08" db="EMBL/GenBank/DDBJ databases">
        <authorList>
            <person name="Kucharzyk K."/>
            <person name="Murdoch R.W."/>
            <person name="Higgins S."/>
            <person name="Loffler F."/>
        </authorList>
    </citation>
    <scope>NUCLEOTIDE SEQUENCE</scope>
</reference>
<protein>
    <submittedName>
        <fullName evidence="1">Uncharacterized protein</fullName>
    </submittedName>
</protein>
<comment type="caution">
    <text evidence="1">The sequence shown here is derived from an EMBL/GenBank/DDBJ whole genome shotgun (WGS) entry which is preliminary data.</text>
</comment>
<name>A0A645JLU8_9ZZZZ</name>